<dbReference type="InterPro" id="IPR045337">
    <property type="entry name" value="MmgE_PrpD_C"/>
</dbReference>
<comment type="caution">
    <text evidence="4">The sequence shown here is derived from an EMBL/GenBank/DDBJ whole genome shotgun (WGS) entry which is preliminary data.</text>
</comment>
<protein>
    <recommendedName>
        <fullName evidence="6">MmgE/PrpD family protein</fullName>
    </recommendedName>
</protein>
<dbReference type="GO" id="GO:0016829">
    <property type="term" value="F:lyase activity"/>
    <property type="evidence" value="ECO:0007669"/>
    <property type="project" value="InterPro"/>
</dbReference>
<dbReference type="InterPro" id="IPR042183">
    <property type="entry name" value="MmgE/PrpD_sf_1"/>
</dbReference>
<dbReference type="AlphaFoldDB" id="A0A1A0VTM6"/>
<dbReference type="PANTHER" id="PTHR16943">
    <property type="entry name" value="2-METHYLCITRATE DEHYDRATASE-RELATED"/>
    <property type="match status" value="1"/>
</dbReference>
<evidence type="ECO:0000313" key="5">
    <source>
        <dbReference type="Proteomes" id="UP000091914"/>
    </source>
</evidence>
<dbReference type="InterPro" id="IPR005656">
    <property type="entry name" value="MmgE_PrpD"/>
</dbReference>
<dbReference type="Proteomes" id="UP000091914">
    <property type="component" value="Unassembled WGS sequence"/>
</dbReference>
<feature type="domain" description="MmgE/PrpD C-terminal" evidence="3">
    <location>
        <begin position="289"/>
        <end position="460"/>
    </location>
</feature>
<dbReference type="InterPro" id="IPR045336">
    <property type="entry name" value="MmgE_PrpD_N"/>
</dbReference>
<evidence type="ECO:0000259" key="2">
    <source>
        <dbReference type="Pfam" id="PF03972"/>
    </source>
</evidence>
<dbReference type="OrthoDB" id="9797528at2"/>
<evidence type="ECO:0000313" key="4">
    <source>
        <dbReference type="EMBL" id="OBB86597.1"/>
    </source>
</evidence>
<feature type="domain" description="MmgE/PrpD N-terminal" evidence="2">
    <location>
        <begin position="28"/>
        <end position="266"/>
    </location>
</feature>
<accession>A0A1A0VTM6</accession>
<dbReference type="InterPro" id="IPR042188">
    <property type="entry name" value="MmgE/PrpD_sf_2"/>
</dbReference>
<dbReference type="RefSeq" id="WP_064878473.1">
    <property type="nucleotide sequence ID" value="NZ_LZSX01000027.1"/>
</dbReference>
<comment type="similarity">
    <text evidence="1">Belongs to the PrpD family.</text>
</comment>
<name>A0A1A0VTM6_9MYCO</name>
<dbReference type="SUPFAM" id="SSF103378">
    <property type="entry name" value="2-methylcitrate dehydratase PrpD"/>
    <property type="match status" value="1"/>
</dbReference>
<dbReference type="Pfam" id="PF03972">
    <property type="entry name" value="MmgE_PrpD_N"/>
    <property type="match status" value="1"/>
</dbReference>
<gene>
    <name evidence="4" type="ORF">A5760_04145</name>
</gene>
<dbReference type="EMBL" id="LZSX01000027">
    <property type="protein sequence ID" value="OBB86597.1"/>
    <property type="molecule type" value="Genomic_DNA"/>
</dbReference>
<dbReference type="InterPro" id="IPR036148">
    <property type="entry name" value="MmgE/PrpD_sf"/>
</dbReference>
<dbReference type="Gene3D" id="1.10.4100.10">
    <property type="entry name" value="2-methylcitrate dehydratase PrpD"/>
    <property type="match status" value="1"/>
</dbReference>
<proteinExistence type="inferred from homology"/>
<evidence type="ECO:0008006" key="6">
    <source>
        <dbReference type="Google" id="ProtNLM"/>
    </source>
</evidence>
<evidence type="ECO:0000256" key="1">
    <source>
        <dbReference type="ARBA" id="ARBA00006174"/>
    </source>
</evidence>
<dbReference type="Pfam" id="PF19305">
    <property type="entry name" value="MmgE_PrpD_C"/>
    <property type="match status" value="1"/>
</dbReference>
<dbReference type="PANTHER" id="PTHR16943:SF8">
    <property type="entry name" value="2-METHYLCITRATE DEHYDRATASE"/>
    <property type="match status" value="1"/>
</dbReference>
<sequence length="480" mass="52145">MTDTLEDARKEYVEAKANKDPQKRRAQNVAEWVERVDYKDFDPQTVEFTKALLLKNIAGMLAGCREPAARILTTYYAEQGGAPDAGVVGAGYRTTVENAAFANATFAHSSELEDNEMPNFTSAYWVLPGLFPLAQKQTSSGKDLITAAISAWEVASRYNSAGPGQALMSVHICPPTWFGPLGVAAGAAKLLKLDARRTEHAITMAGSWACGLGQAGCDTHFIESGHTAKMGVQSALLARLGATGELGVLEGKSGLYAPLIANNQIDLSIIDADLGIAPYRINRACIKKYSACTYAHTSIDALGLLMSEHNLSYEDIESVKTRQGVIGNLAVGITPDPVDLQGSRFSVHYLLAEVMLKGGISEQTFEDLSSLQDPRYREAMGKIVATGDHEDFGVHDPGAEVFVTTTSGQTYSKRLDGWLGSPEAPLSTEEIRKVSRPYLEWMLDTATADRVEDLVLNLDQQRDILELMDILTFHRVGSRH</sequence>
<evidence type="ECO:0000259" key="3">
    <source>
        <dbReference type="Pfam" id="PF19305"/>
    </source>
</evidence>
<reference evidence="4 5" key="1">
    <citation type="submission" date="2016-06" db="EMBL/GenBank/DDBJ databases">
        <authorList>
            <person name="Kjaerup R.B."/>
            <person name="Dalgaard T.S."/>
            <person name="Juul-Madsen H.R."/>
        </authorList>
    </citation>
    <scope>NUCLEOTIDE SEQUENCE [LARGE SCALE GENOMIC DNA]</scope>
    <source>
        <strain evidence="4 5">852002-51834_SCH5396731</strain>
    </source>
</reference>
<organism evidence="4 5">
    <name type="scientific">Mycobacterium colombiense</name>
    <dbReference type="NCBI Taxonomy" id="339268"/>
    <lineage>
        <taxon>Bacteria</taxon>
        <taxon>Bacillati</taxon>
        <taxon>Actinomycetota</taxon>
        <taxon>Actinomycetes</taxon>
        <taxon>Mycobacteriales</taxon>
        <taxon>Mycobacteriaceae</taxon>
        <taxon>Mycobacterium</taxon>
        <taxon>Mycobacterium avium complex (MAC)</taxon>
    </lineage>
</organism>
<dbReference type="Gene3D" id="3.30.1330.120">
    <property type="entry name" value="2-methylcitrate dehydratase PrpD"/>
    <property type="match status" value="1"/>
</dbReference>